<keyword evidence="1 5" id="KW-0489">Methyltransferase</keyword>
<evidence type="ECO:0000313" key="9">
    <source>
        <dbReference type="Proteomes" id="UP000067683"/>
    </source>
</evidence>
<feature type="binding site" evidence="5">
    <location>
        <begin position="196"/>
        <end position="199"/>
    </location>
    <ligand>
        <name>substrate</name>
    </ligand>
</feature>
<comment type="function">
    <text evidence="5">Methylates the class 1 translation termination release factors RF1/PrfA and RF2/PrfB on the glutamine residue of the universally conserved GGQ motif.</text>
</comment>
<name>A0A0U2Z8N0_9BACL</name>
<keyword evidence="9" id="KW-1185">Reference proteome</keyword>
<dbReference type="InterPro" id="IPR050320">
    <property type="entry name" value="N5-glutamine_MTase"/>
</dbReference>
<dbReference type="GO" id="GO:0032259">
    <property type="term" value="P:methylation"/>
    <property type="evidence" value="ECO:0007669"/>
    <property type="project" value="UniProtKB-KW"/>
</dbReference>
<dbReference type="GO" id="GO:0102559">
    <property type="term" value="F:peptide chain release factor N(5)-glutamine methyltransferase activity"/>
    <property type="evidence" value="ECO:0007669"/>
    <property type="project" value="UniProtKB-EC"/>
</dbReference>
<dbReference type="Gene3D" id="3.40.50.150">
    <property type="entry name" value="Vaccinia Virus protein VP39"/>
    <property type="match status" value="1"/>
</dbReference>
<dbReference type="PANTHER" id="PTHR18895">
    <property type="entry name" value="HEMK METHYLTRANSFERASE"/>
    <property type="match status" value="1"/>
</dbReference>
<dbReference type="PROSITE" id="PS00092">
    <property type="entry name" value="N6_MTASE"/>
    <property type="match status" value="1"/>
</dbReference>
<feature type="domain" description="Release factor glutamine methyltransferase N-terminal" evidence="7">
    <location>
        <begin position="15"/>
        <end position="83"/>
    </location>
</feature>
<dbReference type="Proteomes" id="UP000067683">
    <property type="component" value="Chromosome"/>
</dbReference>
<dbReference type="SUPFAM" id="SSF53335">
    <property type="entry name" value="S-adenosyl-L-methionine-dependent methyltransferases"/>
    <property type="match status" value="1"/>
</dbReference>
<accession>A0A0U2Z8N0</accession>
<comment type="caution">
    <text evidence="5">Lacks conserved residue(s) required for the propagation of feature annotation.</text>
</comment>
<gene>
    <name evidence="5" type="primary">prmC</name>
    <name evidence="8" type="ORF">AUC31_14070</name>
</gene>
<dbReference type="KEGG" id="prt:AUC31_14070"/>
<dbReference type="AlphaFoldDB" id="A0A0U2Z8N0"/>
<dbReference type="EC" id="2.1.1.297" evidence="5"/>
<evidence type="ECO:0000259" key="6">
    <source>
        <dbReference type="Pfam" id="PF05175"/>
    </source>
</evidence>
<feature type="domain" description="Methyltransferase small" evidence="6">
    <location>
        <begin position="123"/>
        <end position="204"/>
    </location>
</feature>
<dbReference type="OrthoDB" id="9800643at2"/>
<dbReference type="Pfam" id="PF05175">
    <property type="entry name" value="MTS"/>
    <property type="match status" value="1"/>
</dbReference>
<dbReference type="EMBL" id="CP013659">
    <property type="protein sequence ID" value="ALS76251.1"/>
    <property type="molecule type" value="Genomic_DNA"/>
</dbReference>
<evidence type="ECO:0000256" key="3">
    <source>
        <dbReference type="ARBA" id="ARBA00022691"/>
    </source>
</evidence>
<evidence type="ECO:0000259" key="7">
    <source>
        <dbReference type="Pfam" id="PF17827"/>
    </source>
</evidence>
<evidence type="ECO:0000256" key="1">
    <source>
        <dbReference type="ARBA" id="ARBA00022603"/>
    </source>
</evidence>
<comment type="similarity">
    <text evidence="5">Belongs to the protein N5-glutamine methyltransferase family. PrmC subfamily.</text>
</comment>
<dbReference type="InterPro" id="IPR040758">
    <property type="entry name" value="PrmC_N"/>
</dbReference>
<feature type="binding site" evidence="5">
    <location>
        <position position="154"/>
    </location>
    <ligand>
        <name>S-adenosyl-L-methionine</name>
        <dbReference type="ChEBI" id="CHEBI:59789"/>
    </ligand>
</feature>
<dbReference type="InterPro" id="IPR002052">
    <property type="entry name" value="DNA_methylase_N6_adenine_CS"/>
</dbReference>
<evidence type="ECO:0000256" key="5">
    <source>
        <dbReference type="HAMAP-Rule" id="MF_02126"/>
    </source>
</evidence>
<proteinExistence type="inferred from homology"/>
<comment type="catalytic activity">
    <reaction evidence="4 5">
        <text>L-glutaminyl-[peptide chain release factor] + S-adenosyl-L-methionine = N(5)-methyl-L-glutaminyl-[peptide chain release factor] + S-adenosyl-L-homocysteine + H(+)</text>
        <dbReference type="Rhea" id="RHEA:42896"/>
        <dbReference type="Rhea" id="RHEA-COMP:10271"/>
        <dbReference type="Rhea" id="RHEA-COMP:10272"/>
        <dbReference type="ChEBI" id="CHEBI:15378"/>
        <dbReference type="ChEBI" id="CHEBI:30011"/>
        <dbReference type="ChEBI" id="CHEBI:57856"/>
        <dbReference type="ChEBI" id="CHEBI:59789"/>
        <dbReference type="ChEBI" id="CHEBI:61891"/>
        <dbReference type="EC" id="2.1.1.297"/>
    </reaction>
</comment>
<dbReference type="InterPro" id="IPR004556">
    <property type="entry name" value="HemK-like"/>
</dbReference>
<evidence type="ECO:0000256" key="2">
    <source>
        <dbReference type="ARBA" id="ARBA00022679"/>
    </source>
</evidence>
<dbReference type="GO" id="GO:0003676">
    <property type="term" value="F:nucleic acid binding"/>
    <property type="evidence" value="ECO:0007669"/>
    <property type="project" value="InterPro"/>
</dbReference>
<dbReference type="HAMAP" id="MF_02126">
    <property type="entry name" value="RF_methyltr_PrmC"/>
    <property type="match status" value="1"/>
</dbReference>
<sequence>MNKVETLTTVEFVYEALEQATSYLKQYGREETAARILLQHELGVDYSGLVAAMRETIEERQFEAYWSNVEELVEGVPVQHLTGVEQFYGRTFQVSPAVLIPRPETEELIEETLKLKRELFGTEEVQAADIGTGSGVIAITLKCELPEAEVMATDISEEALFMAERNAETLNADVHFAKGDLAAPLAGRKWDIILSNPPYIAHHEAPSLSDTVREFEPHEALFADRDGLAAYETLAEQVPELISRPGIIALEIGSSQGAAVTELFQKALPEARVYCKKDINKHDRMVFCILE</sequence>
<evidence type="ECO:0000256" key="4">
    <source>
        <dbReference type="ARBA" id="ARBA00048391"/>
    </source>
</evidence>
<dbReference type="PANTHER" id="PTHR18895:SF74">
    <property type="entry name" value="MTRF1L RELEASE FACTOR GLUTAMINE METHYLTRANSFERASE"/>
    <property type="match status" value="1"/>
</dbReference>
<feature type="binding site" evidence="5">
    <location>
        <position position="196"/>
    </location>
    <ligand>
        <name>S-adenosyl-L-methionine</name>
        <dbReference type="ChEBI" id="CHEBI:59789"/>
    </ligand>
</feature>
<dbReference type="InterPro" id="IPR019874">
    <property type="entry name" value="RF_methyltr_PrmC"/>
</dbReference>
<dbReference type="InterPro" id="IPR007848">
    <property type="entry name" value="Small_mtfrase_dom"/>
</dbReference>
<reference evidence="8" key="1">
    <citation type="submission" date="2016-01" db="EMBL/GenBank/DDBJ databases">
        <title>Complete genome of Planococcus rifietoensis type strain M8.</title>
        <authorList>
            <person name="See-Too W.S."/>
        </authorList>
    </citation>
    <scope>NUCLEOTIDE SEQUENCE [LARGE SCALE GENOMIC DNA]</scope>
    <source>
        <strain evidence="8">M8</strain>
    </source>
</reference>
<dbReference type="NCBIfam" id="TIGR03534">
    <property type="entry name" value="RF_mod_PrmC"/>
    <property type="match status" value="1"/>
</dbReference>
<dbReference type="Pfam" id="PF17827">
    <property type="entry name" value="PrmC_N"/>
    <property type="match status" value="1"/>
</dbReference>
<dbReference type="RefSeq" id="WP_058382954.1">
    <property type="nucleotide sequence ID" value="NZ_CP013659.2"/>
</dbReference>
<keyword evidence="3 5" id="KW-0949">S-adenosyl-L-methionine</keyword>
<dbReference type="STRING" id="200991.AUC31_14070"/>
<evidence type="ECO:0000313" key="8">
    <source>
        <dbReference type="EMBL" id="ALS76251.1"/>
    </source>
</evidence>
<organism evidence="8 9">
    <name type="scientific">Planococcus rifietoensis</name>
    <dbReference type="NCBI Taxonomy" id="200991"/>
    <lineage>
        <taxon>Bacteria</taxon>
        <taxon>Bacillati</taxon>
        <taxon>Bacillota</taxon>
        <taxon>Bacilli</taxon>
        <taxon>Bacillales</taxon>
        <taxon>Caryophanaceae</taxon>
        <taxon>Planococcus</taxon>
    </lineage>
</organism>
<dbReference type="CDD" id="cd02440">
    <property type="entry name" value="AdoMet_MTases"/>
    <property type="match status" value="1"/>
</dbReference>
<keyword evidence="2 5" id="KW-0808">Transferase</keyword>
<feature type="binding site" evidence="5">
    <location>
        <begin position="131"/>
        <end position="135"/>
    </location>
    <ligand>
        <name>S-adenosyl-L-methionine</name>
        <dbReference type="ChEBI" id="CHEBI:59789"/>
    </ligand>
</feature>
<dbReference type="InterPro" id="IPR029063">
    <property type="entry name" value="SAM-dependent_MTases_sf"/>
</dbReference>
<dbReference type="Gene3D" id="1.10.8.10">
    <property type="entry name" value="DNA helicase RuvA subunit, C-terminal domain"/>
    <property type="match status" value="1"/>
</dbReference>
<dbReference type="NCBIfam" id="TIGR00536">
    <property type="entry name" value="hemK_fam"/>
    <property type="match status" value="1"/>
</dbReference>
<protein>
    <recommendedName>
        <fullName evidence="5">Release factor glutamine methyltransferase</fullName>
        <shortName evidence="5">RF MTase</shortName>
        <ecNumber evidence="5">2.1.1.297</ecNumber>
    </recommendedName>
    <alternativeName>
        <fullName evidence="5">N5-glutamine methyltransferase PrmC</fullName>
    </alternativeName>
    <alternativeName>
        <fullName evidence="5">Protein-(glutamine-N5) MTase PrmC</fullName>
    </alternativeName>
    <alternativeName>
        <fullName evidence="5">Protein-glutamine N-methyltransferase PrmC</fullName>
    </alternativeName>
</protein>